<dbReference type="PROSITE" id="PS51087">
    <property type="entry name" value="APAG"/>
    <property type="match status" value="1"/>
</dbReference>
<accession>A0A1G7PHJ1</accession>
<name>A0A1G7PHJ1_9GAMM</name>
<dbReference type="EMBL" id="FNCI01000002">
    <property type="protein sequence ID" value="SDF85701.1"/>
    <property type="molecule type" value="Genomic_DNA"/>
</dbReference>
<gene>
    <name evidence="2" type="ORF">SAMN05216571_102324</name>
</gene>
<sequence>MTDSSQEAAMMPLSVDVEPAFRAEESDEAEDRYVFSYTVTVHNHSSHSVQLLARHWKITQSSGKVQEVRGKGVVGKQPMIGPGQTFSYTSRAVLDGPVGVMEGDYTCVDAATQRHIEVPIAPFRLAGPHQVH</sequence>
<dbReference type="Pfam" id="PF04379">
    <property type="entry name" value="DUF525"/>
    <property type="match status" value="1"/>
</dbReference>
<feature type="domain" description="ApaG" evidence="1">
    <location>
        <begin position="7"/>
        <end position="132"/>
    </location>
</feature>
<dbReference type="PANTHER" id="PTHR47191:SF2">
    <property type="entry name" value="OS05G0170800 PROTEIN"/>
    <property type="match status" value="1"/>
</dbReference>
<dbReference type="AlphaFoldDB" id="A0A1G7PHJ1"/>
<evidence type="ECO:0000313" key="3">
    <source>
        <dbReference type="Proteomes" id="UP000198641"/>
    </source>
</evidence>
<evidence type="ECO:0000259" key="1">
    <source>
        <dbReference type="PROSITE" id="PS51087"/>
    </source>
</evidence>
<keyword evidence="3" id="KW-1185">Reference proteome</keyword>
<dbReference type="SUPFAM" id="SSF110069">
    <property type="entry name" value="ApaG-like"/>
    <property type="match status" value="1"/>
</dbReference>
<organism evidence="2 3">
    <name type="scientific">Onishia taeanensis</name>
    <dbReference type="NCBI Taxonomy" id="284577"/>
    <lineage>
        <taxon>Bacteria</taxon>
        <taxon>Pseudomonadati</taxon>
        <taxon>Pseudomonadota</taxon>
        <taxon>Gammaproteobacteria</taxon>
        <taxon>Oceanospirillales</taxon>
        <taxon>Halomonadaceae</taxon>
        <taxon>Onishia</taxon>
    </lineage>
</organism>
<dbReference type="InterPro" id="IPR050718">
    <property type="entry name" value="ApaG-like"/>
</dbReference>
<dbReference type="STRING" id="284577.SAMN05216571_102324"/>
<dbReference type="NCBIfam" id="NF003967">
    <property type="entry name" value="PRK05461.1"/>
    <property type="match status" value="1"/>
</dbReference>
<dbReference type="Proteomes" id="UP000198641">
    <property type="component" value="Unassembled WGS sequence"/>
</dbReference>
<dbReference type="InterPro" id="IPR036767">
    <property type="entry name" value="ApaG_sf"/>
</dbReference>
<dbReference type="RefSeq" id="WP_092523401.1">
    <property type="nucleotide sequence ID" value="NZ_FNCI01000002.1"/>
</dbReference>
<dbReference type="OrthoDB" id="9795226at2"/>
<dbReference type="InterPro" id="IPR007474">
    <property type="entry name" value="ApaG_domain"/>
</dbReference>
<protein>
    <submittedName>
        <fullName evidence="2">ApaG protein</fullName>
    </submittedName>
</protein>
<dbReference type="PANTHER" id="PTHR47191">
    <property type="entry name" value="OS05G0170800 PROTEIN"/>
    <property type="match status" value="1"/>
</dbReference>
<dbReference type="Gene3D" id="2.60.40.1470">
    <property type="entry name" value="ApaG domain"/>
    <property type="match status" value="1"/>
</dbReference>
<evidence type="ECO:0000313" key="2">
    <source>
        <dbReference type="EMBL" id="SDF85701.1"/>
    </source>
</evidence>
<reference evidence="2 3" key="1">
    <citation type="submission" date="2016-10" db="EMBL/GenBank/DDBJ databases">
        <authorList>
            <person name="de Groot N.N."/>
        </authorList>
    </citation>
    <scope>NUCLEOTIDE SEQUENCE [LARGE SCALE GENOMIC DNA]</scope>
    <source>
        <strain evidence="2 3">BH539</strain>
    </source>
</reference>
<proteinExistence type="predicted"/>